<dbReference type="Proteomes" id="UP000461880">
    <property type="component" value="Unassembled WGS sequence"/>
</dbReference>
<dbReference type="InterPro" id="IPR009707">
    <property type="entry name" value="GlpM/YdgC"/>
</dbReference>
<name>A0A7X2NT06_9FIRM</name>
<evidence type="ECO:0000256" key="1">
    <source>
        <dbReference type="SAM" id="Phobius"/>
    </source>
</evidence>
<keyword evidence="1" id="KW-0812">Transmembrane</keyword>
<comment type="caution">
    <text evidence="2">The sequence shown here is derived from an EMBL/GenBank/DDBJ whole genome shotgun (WGS) entry which is preliminary data.</text>
</comment>
<dbReference type="AlphaFoldDB" id="A0A7X2NT06"/>
<feature type="transmembrane region" description="Helical" evidence="1">
    <location>
        <begin position="100"/>
        <end position="120"/>
    </location>
</feature>
<gene>
    <name evidence="2" type="ORF">FYJ51_09080</name>
</gene>
<proteinExistence type="predicted"/>
<feature type="transmembrane region" description="Helical" evidence="1">
    <location>
        <begin position="67"/>
        <end position="88"/>
    </location>
</feature>
<feature type="transmembrane region" description="Helical" evidence="1">
    <location>
        <begin position="44"/>
        <end position="61"/>
    </location>
</feature>
<dbReference type="Pfam" id="PF06942">
    <property type="entry name" value="GlpM"/>
    <property type="match status" value="1"/>
</dbReference>
<protein>
    <submittedName>
        <fullName evidence="2">Uncharacterized protein</fullName>
    </submittedName>
</protein>
<keyword evidence="1" id="KW-1133">Transmembrane helix</keyword>
<evidence type="ECO:0000313" key="3">
    <source>
        <dbReference type="Proteomes" id="UP000461880"/>
    </source>
</evidence>
<keyword evidence="3" id="KW-1185">Reference proteome</keyword>
<sequence>MRSGTGSSMKSAMLLMKQGFRSTSTISAGMITAMRERKKESKMLWIKCLAGALIMLAVHFISKSPVYFISAIMLSFPGLSMIAYYFMYQEHGAGQVMGTVKFAMFSQIPFFCFLLSLYLLLKKHTIGPSLCGAFFIWLMAAGILVFLWKH</sequence>
<dbReference type="EMBL" id="VUMN01000022">
    <property type="protein sequence ID" value="MSS59051.1"/>
    <property type="molecule type" value="Genomic_DNA"/>
</dbReference>
<keyword evidence="1" id="KW-0472">Membrane</keyword>
<evidence type="ECO:0000313" key="2">
    <source>
        <dbReference type="EMBL" id="MSS59051.1"/>
    </source>
</evidence>
<accession>A0A7X2NT06</accession>
<reference evidence="2 3" key="1">
    <citation type="submission" date="2019-08" db="EMBL/GenBank/DDBJ databases">
        <title>In-depth cultivation of the pig gut microbiome towards novel bacterial diversity and tailored functional studies.</title>
        <authorList>
            <person name="Wylensek D."/>
            <person name="Hitch T.C.A."/>
            <person name="Clavel T."/>
        </authorList>
    </citation>
    <scope>NUCLEOTIDE SEQUENCE [LARGE SCALE GENOMIC DNA]</scope>
    <source>
        <strain evidence="2 3">Oil+RF-744-GAM-WT-6</strain>
    </source>
</reference>
<feature type="transmembrane region" description="Helical" evidence="1">
    <location>
        <begin position="126"/>
        <end position="148"/>
    </location>
</feature>
<organism evidence="2 3">
    <name type="scientific">Stecheria intestinalis</name>
    <dbReference type="NCBI Taxonomy" id="2606630"/>
    <lineage>
        <taxon>Bacteria</taxon>
        <taxon>Bacillati</taxon>
        <taxon>Bacillota</taxon>
        <taxon>Erysipelotrichia</taxon>
        <taxon>Erysipelotrichales</taxon>
        <taxon>Erysipelotrichaceae</taxon>
        <taxon>Stecheria</taxon>
    </lineage>
</organism>